<dbReference type="AlphaFoldDB" id="A0A2V1MZA2"/>
<keyword evidence="1" id="KW-0812">Transmembrane</keyword>
<feature type="transmembrane region" description="Helical" evidence="1">
    <location>
        <begin position="6"/>
        <end position="22"/>
    </location>
</feature>
<reference evidence="2 3" key="1">
    <citation type="journal article" date="2018" name="Int. J. Syst. Evol. Microbiol.">
        <title>Lactobacillus bambusae sp. nov., isolated from a traditional fermented Ma-bamboo shoots of Taiwan.</title>
        <authorList>
            <person name="Wang L.-T."/>
        </authorList>
    </citation>
    <scope>NUCLEOTIDE SEQUENCE [LARGE SCALE GENOMIC DNA]</scope>
    <source>
        <strain evidence="2 3">BS-W1</strain>
    </source>
</reference>
<keyword evidence="3" id="KW-1185">Reference proteome</keyword>
<accession>A0A2V1MZA2</accession>
<organism evidence="2 3">
    <name type="scientific">Levilactobacillus bambusae</name>
    <dbReference type="NCBI Taxonomy" id="2024736"/>
    <lineage>
        <taxon>Bacteria</taxon>
        <taxon>Bacillati</taxon>
        <taxon>Bacillota</taxon>
        <taxon>Bacilli</taxon>
        <taxon>Lactobacillales</taxon>
        <taxon>Lactobacillaceae</taxon>
        <taxon>Levilactobacillus</taxon>
    </lineage>
</organism>
<evidence type="ECO:0000256" key="1">
    <source>
        <dbReference type="SAM" id="Phobius"/>
    </source>
</evidence>
<evidence type="ECO:0000313" key="3">
    <source>
        <dbReference type="Proteomes" id="UP000245080"/>
    </source>
</evidence>
<sequence>MRYRGWVAAAIVIFGGFGLLEFHDQRQNQSRHEAIAVSQTRVSQHSKSESSSNQVKTYQADNDHITGRSQAIKAVKDTLHIKQRVIIANNGDGTDQAGDQYYEVEAVKRNSDGRLIQTNLYWVYQNGQIIPR</sequence>
<comment type="caution">
    <text evidence="2">The sequence shown here is derived from an EMBL/GenBank/DDBJ whole genome shotgun (WGS) entry which is preliminary data.</text>
</comment>
<name>A0A2V1MZA2_9LACO</name>
<proteinExistence type="predicted"/>
<dbReference type="RefSeq" id="WP_109250246.1">
    <property type="nucleotide sequence ID" value="NZ_QCXQ01000002.1"/>
</dbReference>
<evidence type="ECO:0000313" key="2">
    <source>
        <dbReference type="EMBL" id="PWG00299.1"/>
    </source>
</evidence>
<dbReference type="Proteomes" id="UP000245080">
    <property type="component" value="Unassembled WGS sequence"/>
</dbReference>
<protein>
    <submittedName>
        <fullName evidence="2">Uncharacterized protein</fullName>
    </submittedName>
</protein>
<keyword evidence="1" id="KW-1133">Transmembrane helix</keyword>
<gene>
    <name evidence="2" type="ORF">DCM90_05045</name>
</gene>
<dbReference type="EMBL" id="QCXQ01000002">
    <property type="protein sequence ID" value="PWG00299.1"/>
    <property type="molecule type" value="Genomic_DNA"/>
</dbReference>
<keyword evidence="1" id="KW-0472">Membrane</keyword>
<dbReference type="OrthoDB" id="2320040at2"/>